<evidence type="ECO:0000256" key="2">
    <source>
        <dbReference type="ARBA" id="ARBA00022643"/>
    </source>
</evidence>
<evidence type="ECO:0000259" key="6">
    <source>
        <dbReference type="PROSITE" id="PS50113"/>
    </source>
</evidence>
<dbReference type="InterPro" id="IPR035965">
    <property type="entry name" value="PAS-like_dom_sf"/>
</dbReference>
<keyword evidence="2" id="KW-0288">FMN</keyword>
<keyword evidence="8" id="KW-1185">Reference proteome</keyword>
<dbReference type="PANTHER" id="PTHR47429:SF2">
    <property type="entry name" value="PROTEIN TWIN LOV 1"/>
    <property type="match status" value="1"/>
</dbReference>
<dbReference type="PROSITE" id="PS50109">
    <property type="entry name" value="HIS_KIN"/>
    <property type="match status" value="1"/>
</dbReference>
<evidence type="ECO:0000259" key="5">
    <source>
        <dbReference type="PROSITE" id="PS50112"/>
    </source>
</evidence>
<dbReference type="Pfam" id="PF08447">
    <property type="entry name" value="PAS_3"/>
    <property type="match status" value="1"/>
</dbReference>
<evidence type="ECO:0000313" key="7">
    <source>
        <dbReference type="EMBL" id="MDT0631735.1"/>
    </source>
</evidence>
<evidence type="ECO:0000256" key="1">
    <source>
        <dbReference type="ARBA" id="ARBA00022630"/>
    </source>
</evidence>
<feature type="domain" description="PAC" evidence="6">
    <location>
        <begin position="486"/>
        <end position="540"/>
    </location>
</feature>
<proteinExistence type="predicted"/>
<dbReference type="Gene3D" id="3.30.565.10">
    <property type="entry name" value="Histidine kinase-like ATPase, C-terminal domain"/>
    <property type="match status" value="1"/>
</dbReference>
<keyword evidence="3" id="KW-0157">Chromophore</keyword>
<dbReference type="InterPro" id="IPR000014">
    <property type="entry name" value="PAS"/>
</dbReference>
<dbReference type="InterPro" id="IPR003594">
    <property type="entry name" value="HATPase_dom"/>
</dbReference>
<dbReference type="Proteomes" id="UP001267426">
    <property type="component" value="Unassembled WGS sequence"/>
</dbReference>
<dbReference type="PANTHER" id="PTHR47429">
    <property type="entry name" value="PROTEIN TWIN LOV 1"/>
    <property type="match status" value="1"/>
</dbReference>
<gene>
    <name evidence="7" type="ORF">RM540_08255</name>
</gene>
<dbReference type="Gene3D" id="3.30.450.20">
    <property type="entry name" value="PAS domain"/>
    <property type="match status" value="3"/>
</dbReference>
<dbReference type="PROSITE" id="PS50112">
    <property type="entry name" value="PAS"/>
    <property type="match status" value="3"/>
</dbReference>
<dbReference type="SUPFAM" id="SSF55874">
    <property type="entry name" value="ATPase domain of HSP90 chaperone/DNA topoisomerase II/histidine kinase"/>
    <property type="match status" value="1"/>
</dbReference>
<evidence type="ECO:0000313" key="8">
    <source>
        <dbReference type="Proteomes" id="UP001267426"/>
    </source>
</evidence>
<feature type="domain" description="PAS" evidence="5">
    <location>
        <begin position="142"/>
        <end position="191"/>
    </location>
</feature>
<dbReference type="SMART" id="SM00091">
    <property type="entry name" value="PAS"/>
    <property type="match status" value="3"/>
</dbReference>
<dbReference type="CDD" id="cd16917">
    <property type="entry name" value="HATPase_UhpB-NarQ-NarX-like"/>
    <property type="match status" value="1"/>
</dbReference>
<dbReference type="SMART" id="SM00387">
    <property type="entry name" value="HATPase_c"/>
    <property type="match status" value="1"/>
</dbReference>
<dbReference type="InterPro" id="IPR001610">
    <property type="entry name" value="PAC"/>
</dbReference>
<evidence type="ECO:0000259" key="4">
    <source>
        <dbReference type="PROSITE" id="PS50109"/>
    </source>
</evidence>
<feature type="domain" description="PAS" evidence="5">
    <location>
        <begin position="15"/>
        <end position="70"/>
    </location>
</feature>
<dbReference type="Gene3D" id="1.20.5.1930">
    <property type="match status" value="1"/>
</dbReference>
<keyword evidence="1" id="KW-0285">Flavoprotein</keyword>
<dbReference type="Pfam" id="PF13426">
    <property type="entry name" value="PAS_9"/>
    <property type="match status" value="2"/>
</dbReference>
<organism evidence="7 8">
    <name type="scientific">Rubrivirga litoralis</name>
    <dbReference type="NCBI Taxonomy" id="3075598"/>
    <lineage>
        <taxon>Bacteria</taxon>
        <taxon>Pseudomonadati</taxon>
        <taxon>Rhodothermota</taxon>
        <taxon>Rhodothermia</taxon>
        <taxon>Rhodothermales</taxon>
        <taxon>Rubricoccaceae</taxon>
        <taxon>Rubrivirga</taxon>
    </lineage>
</organism>
<dbReference type="InterPro" id="IPR011712">
    <property type="entry name" value="Sig_transdc_His_kin_sub3_dim/P"/>
</dbReference>
<feature type="domain" description="PAS" evidence="5">
    <location>
        <begin position="410"/>
        <end position="485"/>
    </location>
</feature>
<dbReference type="Pfam" id="PF02518">
    <property type="entry name" value="HATPase_c"/>
    <property type="match status" value="1"/>
</dbReference>
<sequence>MPETTPPEPDFHFDGQDAFEALSAALADAVLIVDAGGAVRYVGPGLVDVLGLDPDEALGRPFLDLVHPDDAVQHEGRPFWAAPPPFEREVRMRNGRGGWAWVRVQSSRIRPDGAVPEAVARVVGDGTLLFLRDRFEGTVRDASDLIQRAFDAVNNLVVVADARLPDTPLVVVNQNFLETTGYERHEVVGQNCRFLQTRADGTRDDDDDGQAEALDKVRTAVGRGGSTDVVLRNYRKDGTLFYNRLYISPVRDAAGEVTHFVGVQNDVTGEVEQAEAAGVHRGLLASFFDSAPFLMGVVELVDGGLQLRAANTAAVGLFQSEGATFDTFEGRALTEVGFTEEEAGIWFDHVREAAASVGPVHFDTTFPWGSDPEGKGVRALAVVVNRADGREPLFSYVAEDVTEIRRTSRERRLLAAAIESAAESILVTDATLDAPGPHILYANAAHRRIFGYDLDEVIGQSPRMFQGPATDRAVLDRIRRRLKAGEPVQAETVNYRQDGTPFVLEWEIAPVRDEGGQIVQWVGTQRDVTERRNLEREILEVASNEQERIAQDLHDGLGQVLTGATFKLQTLQNALRRGGNDALAADAERAQEMIEQALGQARAVARGLFPIDVESDGLEAALRRLAEDASEAFGVDCRFVSVGSAQVEPRERAGHLYRIAQEALANAARHGRASAVTITLAHEDGAGVTLTVEDDGVGIADGALERGGGLGMRTMAYRARRVGGALDVRALDDGGTAVSVRLESAPPGPSAA</sequence>
<feature type="domain" description="Histidine kinase" evidence="4">
    <location>
        <begin position="548"/>
        <end position="746"/>
    </location>
</feature>
<evidence type="ECO:0000256" key="3">
    <source>
        <dbReference type="ARBA" id="ARBA00022991"/>
    </source>
</evidence>
<dbReference type="InterPro" id="IPR000700">
    <property type="entry name" value="PAS-assoc_C"/>
</dbReference>
<dbReference type="InterPro" id="IPR005467">
    <property type="entry name" value="His_kinase_dom"/>
</dbReference>
<dbReference type="Pfam" id="PF07730">
    <property type="entry name" value="HisKA_3"/>
    <property type="match status" value="1"/>
</dbReference>
<dbReference type="SMART" id="SM00086">
    <property type="entry name" value="PAC"/>
    <property type="match status" value="3"/>
</dbReference>
<dbReference type="SUPFAM" id="SSF55785">
    <property type="entry name" value="PYP-like sensor domain (PAS domain)"/>
    <property type="match status" value="3"/>
</dbReference>
<name>A0ABU3BR26_9BACT</name>
<comment type="caution">
    <text evidence="7">The sequence shown here is derived from an EMBL/GenBank/DDBJ whole genome shotgun (WGS) entry which is preliminary data.</text>
</comment>
<dbReference type="PROSITE" id="PS50113">
    <property type="entry name" value="PAC"/>
    <property type="match status" value="2"/>
</dbReference>
<dbReference type="NCBIfam" id="TIGR00229">
    <property type="entry name" value="sensory_box"/>
    <property type="match status" value="3"/>
</dbReference>
<dbReference type="InterPro" id="IPR036890">
    <property type="entry name" value="HATPase_C_sf"/>
</dbReference>
<accession>A0ABU3BR26</accession>
<feature type="domain" description="PAC" evidence="6">
    <location>
        <begin position="227"/>
        <end position="279"/>
    </location>
</feature>
<reference evidence="7 8" key="1">
    <citation type="submission" date="2023-09" db="EMBL/GenBank/DDBJ databases">
        <authorList>
            <person name="Rey-Velasco X."/>
        </authorList>
    </citation>
    <scope>NUCLEOTIDE SEQUENCE [LARGE SCALE GENOMIC DNA]</scope>
    <source>
        <strain evidence="7 8">F394</strain>
    </source>
</reference>
<dbReference type="CDD" id="cd00130">
    <property type="entry name" value="PAS"/>
    <property type="match status" value="3"/>
</dbReference>
<dbReference type="EMBL" id="JAVRHT010000016">
    <property type="protein sequence ID" value="MDT0631735.1"/>
    <property type="molecule type" value="Genomic_DNA"/>
</dbReference>
<protein>
    <submittedName>
        <fullName evidence="7">PAS domain S-box protein</fullName>
    </submittedName>
</protein>
<dbReference type="RefSeq" id="WP_311663079.1">
    <property type="nucleotide sequence ID" value="NZ_JAVRHT010000016.1"/>
</dbReference>
<dbReference type="InterPro" id="IPR013655">
    <property type="entry name" value="PAS_fold_3"/>
</dbReference>